<dbReference type="AlphaFoldDB" id="A0A1S3HWQ1"/>
<gene>
    <name evidence="9" type="primary">LOC106158144</name>
</gene>
<feature type="transmembrane region" description="Helical" evidence="5">
    <location>
        <begin position="140"/>
        <end position="165"/>
    </location>
</feature>
<dbReference type="Gene3D" id="3.30.40.10">
    <property type="entry name" value="Zinc/RING finger domain, C3HC4 (zinc finger)"/>
    <property type="match status" value="1"/>
</dbReference>
<dbReference type="Pfam" id="PF00097">
    <property type="entry name" value="zf-C3HC4"/>
    <property type="match status" value="1"/>
</dbReference>
<dbReference type="SUPFAM" id="SSF57850">
    <property type="entry name" value="RING/U-box"/>
    <property type="match status" value="1"/>
</dbReference>
<dbReference type="PROSITE" id="PS50105">
    <property type="entry name" value="SAM_DOMAIN"/>
    <property type="match status" value="1"/>
</dbReference>
<dbReference type="KEGG" id="lak:106158144"/>
<evidence type="ECO:0000259" key="6">
    <source>
        <dbReference type="PROSITE" id="PS50089"/>
    </source>
</evidence>
<keyword evidence="5" id="KW-0812">Transmembrane</keyword>
<dbReference type="RefSeq" id="XP_013389489.1">
    <property type="nucleotide sequence ID" value="XM_013534035.1"/>
</dbReference>
<dbReference type="InterPro" id="IPR013083">
    <property type="entry name" value="Znf_RING/FYVE/PHD"/>
</dbReference>
<dbReference type="OMA" id="GNDQMPT"/>
<dbReference type="STRING" id="7574.A0A1S3HWQ1"/>
<dbReference type="GeneID" id="106158144"/>
<dbReference type="InterPro" id="IPR017907">
    <property type="entry name" value="Znf_RING_CS"/>
</dbReference>
<protein>
    <submittedName>
        <fullName evidence="9">Bifunctional apoptosis regulator</fullName>
    </submittedName>
</protein>
<accession>A0A1S3HWQ1</accession>
<keyword evidence="5" id="KW-0472">Membrane</keyword>
<sequence length="442" mass="50780">MSADMDRPPYLTQRSTLQEMDFNCPVCFEMLIDPTTLNCGHNLCRHCLAQWYLAGQRQSCPVCQQAWVGHPKVNINLRSLLKQFMSEKYTERWNELQKDSNLALAVAEFDRKMTQQQQLSLGTQRVFQHNFQARNLANQLFGGAMAGGFCSGLCISLTVAVFAWLTLSWFNGDGSTLLVNKPVQKWSVEEVADWIGEHGEWAKQMYAGKFKEHQIDGHLLSSLQEEDLGLIVGGSIPPVHKRVLLGAIQVAQHLGVKPPKNLWEFKAVYPGKTIFFVYGIRNHPRLMFLYLYWYDYQDSFLPFIHKVAPVANVSDEMLMANRAPPPTLGQWCRFLPQLILCPYWLIAVFTWDWMSVHWWTSNLVLISCISCTVQEALAVKKFWSEPKLSIQFILGQVIGMLVPYFLWPLIPGFLINIWFYMTVYVDPILTLDLCRQRAMGAQ</sequence>
<dbReference type="SMART" id="SM00454">
    <property type="entry name" value="SAM"/>
    <property type="match status" value="1"/>
</dbReference>
<evidence type="ECO:0000256" key="1">
    <source>
        <dbReference type="ARBA" id="ARBA00022723"/>
    </source>
</evidence>
<evidence type="ECO:0000256" key="5">
    <source>
        <dbReference type="SAM" id="Phobius"/>
    </source>
</evidence>
<name>A0A1S3HWQ1_LINAN</name>
<proteinExistence type="predicted"/>
<dbReference type="InParanoid" id="A0A1S3HWQ1"/>
<keyword evidence="5" id="KW-1133">Transmembrane helix</keyword>
<evidence type="ECO:0000256" key="4">
    <source>
        <dbReference type="PROSITE-ProRule" id="PRU00175"/>
    </source>
</evidence>
<keyword evidence="2 4" id="KW-0863">Zinc-finger</keyword>
<evidence type="ECO:0000256" key="2">
    <source>
        <dbReference type="ARBA" id="ARBA00022771"/>
    </source>
</evidence>
<dbReference type="Gene3D" id="1.10.150.50">
    <property type="entry name" value="Transcription Factor, Ets-1"/>
    <property type="match status" value="1"/>
</dbReference>
<dbReference type="SUPFAM" id="SSF47769">
    <property type="entry name" value="SAM/Pointed domain"/>
    <property type="match status" value="1"/>
</dbReference>
<reference evidence="9" key="1">
    <citation type="submission" date="2025-08" db="UniProtKB">
        <authorList>
            <consortium name="RefSeq"/>
        </authorList>
    </citation>
    <scope>IDENTIFICATION</scope>
    <source>
        <tissue evidence="9">Gonads</tissue>
    </source>
</reference>
<dbReference type="Pfam" id="PF00536">
    <property type="entry name" value="SAM_1"/>
    <property type="match status" value="1"/>
</dbReference>
<keyword evidence="8" id="KW-1185">Reference proteome</keyword>
<evidence type="ECO:0000259" key="7">
    <source>
        <dbReference type="PROSITE" id="PS50105"/>
    </source>
</evidence>
<evidence type="ECO:0000256" key="3">
    <source>
        <dbReference type="ARBA" id="ARBA00022833"/>
    </source>
</evidence>
<organism evidence="8 9">
    <name type="scientific">Lingula anatina</name>
    <name type="common">Brachiopod</name>
    <name type="synonym">Lingula unguis</name>
    <dbReference type="NCBI Taxonomy" id="7574"/>
    <lineage>
        <taxon>Eukaryota</taxon>
        <taxon>Metazoa</taxon>
        <taxon>Spiralia</taxon>
        <taxon>Lophotrochozoa</taxon>
        <taxon>Brachiopoda</taxon>
        <taxon>Linguliformea</taxon>
        <taxon>Lingulata</taxon>
        <taxon>Lingulida</taxon>
        <taxon>Linguloidea</taxon>
        <taxon>Lingulidae</taxon>
        <taxon>Lingula</taxon>
    </lineage>
</organism>
<dbReference type="CDD" id="cd16497">
    <property type="entry name" value="RING-HC_BAR"/>
    <property type="match status" value="1"/>
</dbReference>
<dbReference type="InterPro" id="IPR001841">
    <property type="entry name" value="Znf_RING"/>
</dbReference>
<feature type="domain" description="SAM" evidence="7">
    <location>
        <begin position="186"/>
        <end position="254"/>
    </location>
</feature>
<feature type="domain" description="RING-type" evidence="6">
    <location>
        <begin position="24"/>
        <end position="64"/>
    </location>
</feature>
<dbReference type="InterPro" id="IPR018957">
    <property type="entry name" value="Znf_C3HC4_RING-type"/>
</dbReference>
<dbReference type="SMART" id="SM00184">
    <property type="entry name" value="RING"/>
    <property type="match status" value="1"/>
</dbReference>
<keyword evidence="3" id="KW-0862">Zinc</keyword>
<dbReference type="PROSITE" id="PS50089">
    <property type="entry name" value="ZF_RING_2"/>
    <property type="match status" value="1"/>
</dbReference>
<evidence type="ECO:0000313" key="8">
    <source>
        <dbReference type="Proteomes" id="UP000085678"/>
    </source>
</evidence>
<keyword evidence="1" id="KW-0479">Metal-binding</keyword>
<dbReference type="PANTHER" id="PTHR23327">
    <property type="entry name" value="RING FINGER PROTEIN 127"/>
    <property type="match status" value="1"/>
</dbReference>
<dbReference type="Proteomes" id="UP000085678">
    <property type="component" value="Unplaced"/>
</dbReference>
<dbReference type="InterPro" id="IPR001660">
    <property type="entry name" value="SAM"/>
</dbReference>
<dbReference type="PROSITE" id="PS00518">
    <property type="entry name" value="ZF_RING_1"/>
    <property type="match status" value="1"/>
</dbReference>
<dbReference type="OrthoDB" id="6105938at2759"/>
<evidence type="ECO:0000313" key="9">
    <source>
        <dbReference type="RefSeq" id="XP_013389489.1"/>
    </source>
</evidence>
<dbReference type="GO" id="GO:0008270">
    <property type="term" value="F:zinc ion binding"/>
    <property type="evidence" value="ECO:0007669"/>
    <property type="project" value="UniProtKB-KW"/>
</dbReference>
<dbReference type="InterPro" id="IPR013761">
    <property type="entry name" value="SAM/pointed_sf"/>
</dbReference>